<sequence length="431" mass="48904">MDETRKYKSLALGPGRLLNHHCRKQSMAWMSELEGSEFQTMFISHIHATERVCAGEEILVNYGQSYFKNAARDCLCTAHNRRQKSSGVRLRSKLADALDRREGPVCDPEPSSPHGIARIDAPVIQYIQGILRPAYIDTRDKRQDEKCAKQHSSSLNSGPLSPSREAVPLLHTPSLVAAGTESTTEISLSRAALPELAEAEADKAGPKLADDDAPSNSALSSTMTVNDQSIGSDAEQEPVETGDGLMQHPPTHDDRARRYIQLPVDHLPHHVAFDEIQHIRELLRRPRGKYWLYESPDHLRCPHCPWTLDRARCRPFSNLGAPRKYGDVDEAKAGRAKVRKVARQKKLELRRKDFWAAIREEVGHDEYFMTQSAWWREIARLKRQRDDLRAAVSNLAGHEEPNSHQVGVETVIQRIIWCEDRVRELKRIVHT</sequence>
<feature type="compositionally biased region" description="Polar residues" evidence="1">
    <location>
        <begin position="214"/>
        <end position="231"/>
    </location>
</feature>
<comment type="caution">
    <text evidence="2">The sequence shown here is derived from an EMBL/GenBank/DDBJ whole genome shotgun (WGS) entry which is preliminary data.</text>
</comment>
<feature type="compositionally biased region" description="Basic and acidic residues" evidence="1">
    <location>
        <begin position="200"/>
        <end position="210"/>
    </location>
</feature>
<organism evidence="2 3">
    <name type="scientific">Papiliotrema laurentii</name>
    <name type="common">Cryptococcus laurentii</name>
    <dbReference type="NCBI Taxonomy" id="5418"/>
    <lineage>
        <taxon>Eukaryota</taxon>
        <taxon>Fungi</taxon>
        <taxon>Dikarya</taxon>
        <taxon>Basidiomycota</taxon>
        <taxon>Agaricomycotina</taxon>
        <taxon>Tremellomycetes</taxon>
        <taxon>Tremellales</taxon>
        <taxon>Rhynchogastremaceae</taxon>
        <taxon>Papiliotrema</taxon>
    </lineage>
</organism>
<accession>A0AAD9CSA3</accession>
<dbReference type="AlphaFoldDB" id="A0AAD9CSA3"/>
<feature type="compositionally biased region" description="Low complexity" evidence="1">
    <location>
        <begin position="152"/>
        <end position="163"/>
    </location>
</feature>
<feature type="region of interest" description="Disordered" evidence="1">
    <location>
        <begin position="198"/>
        <end position="252"/>
    </location>
</feature>
<proteinExistence type="predicted"/>
<dbReference type="InterPro" id="IPR046341">
    <property type="entry name" value="SET_dom_sf"/>
</dbReference>
<feature type="region of interest" description="Disordered" evidence="1">
    <location>
        <begin position="141"/>
        <end position="166"/>
    </location>
</feature>
<dbReference type="Proteomes" id="UP001182556">
    <property type="component" value="Unassembled WGS sequence"/>
</dbReference>
<keyword evidence="3" id="KW-1185">Reference proteome</keyword>
<name>A0AAD9CSA3_PAPLA</name>
<reference evidence="2" key="1">
    <citation type="submission" date="2023-02" db="EMBL/GenBank/DDBJ databases">
        <title>Identification and recombinant expression of a fungal hydrolase from Papiliotrema laurentii that hydrolyzes apple cutin and clears colloidal polyester polyurethane.</title>
        <authorList>
            <consortium name="DOE Joint Genome Institute"/>
            <person name="Roman V.A."/>
            <person name="Bojanowski C."/>
            <person name="Crable B.R."/>
            <person name="Wagner D.N."/>
            <person name="Hung C.S."/>
            <person name="Nadeau L.J."/>
            <person name="Schratz L."/>
            <person name="Haridas S."/>
            <person name="Pangilinan J."/>
            <person name="Lipzen A."/>
            <person name="Na H."/>
            <person name="Yan M."/>
            <person name="Ng V."/>
            <person name="Grigoriev I.V."/>
            <person name="Spatafora J.W."/>
            <person name="Barlow D."/>
            <person name="Biffinger J."/>
            <person name="Kelley-Loughnane N."/>
            <person name="Varaljay V.A."/>
            <person name="Crookes-Goodson W.J."/>
        </authorList>
    </citation>
    <scope>NUCLEOTIDE SEQUENCE</scope>
    <source>
        <strain evidence="2">5307AH</strain>
    </source>
</reference>
<protein>
    <recommendedName>
        <fullName evidence="4">SET domain-containing protein</fullName>
    </recommendedName>
</protein>
<evidence type="ECO:0000313" key="2">
    <source>
        <dbReference type="EMBL" id="KAK1920662.1"/>
    </source>
</evidence>
<evidence type="ECO:0000256" key="1">
    <source>
        <dbReference type="SAM" id="MobiDB-lite"/>
    </source>
</evidence>
<dbReference type="SUPFAM" id="SSF82199">
    <property type="entry name" value="SET domain"/>
    <property type="match status" value="1"/>
</dbReference>
<dbReference type="EMBL" id="JAODAN010000014">
    <property type="protein sequence ID" value="KAK1920662.1"/>
    <property type="molecule type" value="Genomic_DNA"/>
</dbReference>
<evidence type="ECO:0008006" key="4">
    <source>
        <dbReference type="Google" id="ProtNLM"/>
    </source>
</evidence>
<gene>
    <name evidence="2" type="ORF">DB88DRAFT_502819</name>
</gene>
<evidence type="ECO:0000313" key="3">
    <source>
        <dbReference type="Proteomes" id="UP001182556"/>
    </source>
</evidence>
<dbReference type="Gene3D" id="2.170.270.10">
    <property type="entry name" value="SET domain"/>
    <property type="match status" value="1"/>
</dbReference>